<sequence>MTASDYEYECMRAELLGLKKPDKTIFAENDVDVSSVETLAIEGEQLGHINGGLDELNSVIGSTKKKLTRFQSLTGRLGRLIKKSSDNKSSPTPKNAEHNSPSKSGSPNQRSAESGNSCSSFKAEEVERQVDRLDQLLMKAEHAELSLGYNNKLIKKITNK</sequence>
<dbReference type="EnsemblMetazoa" id="XM_014387998.2">
    <property type="protein sequence ID" value="XP_014243484.1"/>
    <property type="gene ID" value="LOC106663290"/>
</dbReference>
<accession>A0A8I6RCE3</accession>
<evidence type="ECO:0000313" key="2">
    <source>
        <dbReference type="EnsemblMetazoa" id="XP_014243484.1"/>
    </source>
</evidence>
<proteinExistence type="predicted"/>
<feature type="compositionally biased region" description="Polar residues" evidence="1">
    <location>
        <begin position="87"/>
        <end position="120"/>
    </location>
</feature>
<reference evidence="2" key="1">
    <citation type="submission" date="2022-01" db="UniProtKB">
        <authorList>
            <consortium name="EnsemblMetazoa"/>
        </authorList>
    </citation>
    <scope>IDENTIFICATION</scope>
</reference>
<dbReference type="RefSeq" id="XP_014243484.1">
    <property type="nucleotide sequence ID" value="XM_014387998.2"/>
</dbReference>
<protein>
    <submittedName>
        <fullName evidence="2">Uncharacterized protein</fullName>
    </submittedName>
</protein>
<dbReference type="Proteomes" id="UP000494040">
    <property type="component" value="Unassembled WGS sequence"/>
</dbReference>
<evidence type="ECO:0000256" key="1">
    <source>
        <dbReference type="SAM" id="MobiDB-lite"/>
    </source>
</evidence>
<evidence type="ECO:0000313" key="3">
    <source>
        <dbReference type="Proteomes" id="UP000494040"/>
    </source>
</evidence>
<keyword evidence="3" id="KW-1185">Reference proteome</keyword>
<dbReference type="GeneID" id="106663290"/>
<dbReference type="KEGG" id="clec:106663290"/>
<feature type="region of interest" description="Disordered" evidence="1">
    <location>
        <begin position="80"/>
        <end position="125"/>
    </location>
</feature>
<organism evidence="2 3">
    <name type="scientific">Cimex lectularius</name>
    <name type="common">Bed bug</name>
    <name type="synonym">Acanthia lectularia</name>
    <dbReference type="NCBI Taxonomy" id="79782"/>
    <lineage>
        <taxon>Eukaryota</taxon>
        <taxon>Metazoa</taxon>
        <taxon>Ecdysozoa</taxon>
        <taxon>Arthropoda</taxon>
        <taxon>Hexapoda</taxon>
        <taxon>Insecta</taxon>
        <taxon>Pterygota</taxon>
        <taxon>Neoptera</taxon>
        <taxon>Paraneoptera</taxon>
        <taxon>Hemiptera</taxon>
        <taxon>Heteroptera</taxon>
        <taxon>Panheteroptera</taxon>
        <taxon>Cimicomorpha</taxon>
        <taxon>Cimicidae</taxon>
        <taxon>Cimex</taxon>
    </lineage>
</organism>
<dbReference type="OMA" id="NYEYELM"/>
<dbReference type="AlphaFoldDB" id="A0A8I6RCE3"/>
<dbReference type="OrthoDB" id="8192965at2759"/>
<name>A0A8I6RCE3_CIMLE</name>